<feature type="signal peptide" evidence="19">
    <location>
        <begin position="1"/>
        <end position="25"/>
    </location>
</feature>
<evidence type="ECO:0000256" key="9">
    <source>
        <dbReference type="ARBA" id="ARBA00022729"/>
    </source>
</evidence>
<comment type="subcellular location">
    <subcellularLocation>
        <location evidence="1">Cell membrane</location>
        <topology evidence="1">Single-pass type I membrane protein</topology>
    </subcellularLocation>
</comment>
<evidence type="ECO:0000256" key="17">
    <source>
        <dbReference type="ARBA" id="ARBA00023180"/>
    </source>
</evidence>
<feature type="domain" description="Protein kinase" evidence="20">
    <location>
        <begin position="629"/>
        <end position="905"/>
    </location>
</feature>
<dbReference type="PRINTS" id="PR00019">
    <property type="entry name" value="LEURICHRPT"/>
</dbReference>
<accession>A0A067JXW8</accession>
<feature type="binding site" evidence="18">
    <location>
        <position position="658"/>
    </location>
    <ligand>
        <name>ATP</name>
        <dbReference type="ChEBI" id="CHEBI:30616"/>
    </ligand>
</feature>
<evidence type="ECO:0000313" key="21">
    <source>
        <dbReference type="EMBL" id="KDP24394.1"/>
    </source>
</evidence>
<evidence type="ECO:0000256" key="7">
    <source>
        <dbReference type="ARBA" id="ARBA00022679"/>
    </source>
</evidence>
<dbReference type="PROSITE" id="PS00107">
    <property type="entry name" value="PROTEIN_KINASE_ATP"/>
    <property type="match status" value="1"/>
</dbReference>
<evidence type="ECO:0000256" key="8">
    <source>
        <dbReference type="ARBA" id="ARBA00022692"/>
    </source>
</evidence>
<keyword evidence="13 18" id="KW-0067">ATP-binding</keyword>
<organism evidence="21 22">
    <name type="scientific">Jatropha curcas</name>
    <name type="common">Barbados nut</name>
    <dbReference type="NCBI Taxonomy" id="180498"/>
    <lineage>
        <taxon>Eukaryota</taxon>
        <taxon>Viridiplantae</taxon>
        <taxon>Streptophyta</taxon>
        <taxon>Embryophyta</taxon>
        <taxon>Tracheophyta</taxon>
        <taxon>Spermatophyta</taxon>
        <taxon>Magnoliopsida</taxon>
        <taxon>eudicotyledons</taxon>
        <taxon>Gunneridae</taxon>
        <taxon>Pentapetalae</taxon>
        <taxon>rosids</taxon>
        <taxon>fabids</taxon>
        <taxon>Malpighiales</taxon>
        <taxon>Euphorbiaceae</taxon>
        <taxon>Crotonoideae</taxon>
        <taxon>Jatropheae</taxon>
        <taxon>Jatropha</taxon>
    </lineage>
</organism>
<dbReference type="EMBL" id="KK915121">
    <property type="protein sequence ID" value="KDP24394.1"/>
    <property type="molecule type" value="Genomic_DNA"/>
</dbReference>
<name>A0A067JXW8_JATCU</name>
<dbReference type="InterPro" id="IPR000719">
    <property type="entry name" value="Prot_kinase_dom"/>
</dbReference>
<keyword evidence="5" id="KW-0723">Serine/threonine-protein kinase</keyword>
<dbReference type="InterPro" id="IPR017441">
    <property type="entry name" value="Protein_kinase_ATP_BS"/>
</dbReference>
<dbReference type="InterPro" id="IPR032675">
    <property type="entry name" value="LRR_dom_sf"/>
</dbReference>
<keyword evidence="7" id="KW-0808">Transferase</keyword>
<dbReference type="FunFam" id="3.80.10.10:FF:000383">
    <property type="entry name" value="Leucine-rich repeat receptor protein kinase EMS1"/>
    <property type="match status" value="1"/>
</dbReference>
<dbReference type="Gene3D" id="3.80.10.10">
    <property type="entry name" value="Ribonuclease Inhibitor"/>
    <property type="match status" value="3"/>
</dbReference>
<dbReference type="Pfam" id="PF08263">
    <property type="entry name" value="LRRNT_2"/>
    <property type="match status" value="1"/>
</dbReference>
<keyword evidence="11 18" id="KW-0547">Nucleotide-binding</keyword>
<keyword evidence="17" id="KW-0325">Glycoprotein</keyword>
<evidence type="ECO:0000256" key="15">
    <source>
        <dbReference type="ARBA" id="ARBA00023136"/>
    </source>
</evidence>
<evidence type="ECO:0000256" key="3">
    <source>
        <dbReference type="ARBA" id="ARBA00012513"/>
    </source>
</evidence>
<dbReference type="GO" id="GO:0004674">
    <property type="term" value="F:protein serine/threonine kinase activity"/>
    <property type="evidence" value="ECO:0007669"/>
    <property type="project" value="UniProtKB-KW"/>
</dbReference>
<dbReference type="Proteomes" id="UP000027138">
    <property type="component" value="Unassembled WGS sequence"/>
</dbReference>
<keyword evidence="14" id="KW-1133">Transmembrane helix</keyword>
<keyword evidence="15" id="KW-0472">Membrane</keyword>
<keyword evidence="4" id="KW-1003">Cell membrane</keyword>
<evidence type="ECO:0000256" key="12">
    <source>
        <dbReference type="ARBA" id="ARBA00022777"/>
    </source>
</evidence>
<keyword evidence="8" id="KW-0812">Transmembrane</keyword>
<keyword evidence="12" id="KW-0418">Kinase</keyword>
<evidence type="ECO:0000256" key="16">
    <source>
        <dbReference type="ARBA" id="ARBA00023170"/>
    </source>
</evidence>
<evidence type="ECO:0000256" key="2">
    <source>
        <dbReference type="ARBA" id="ARBA00009592"/>
    </source>
</evidence>
<dbReference type="SUPFAM" id="SSF56112">
    <property type="entry name" value="Protein kinase-like (PK-like)"/>
    <property type="match status" value="1"/>
</dbReference>
<evidence type="ECO:0000256" key="6">
    <source>
        <dbReference type="ARBA" id="ARBA00022614"/>
    </source>
</evidence>
<evidence type="ECO:0000256" key="14">
    <source>
        <dbReference type="ARBA" id="ARBA00022989"/>
    </source>
</evidence>
<keyword evidence="9 19" id="KW-0732">Signal</keyword>
<dbReference type="AlphaFoldDB" id="A0A067JXW8"/>
<dbReference type="SMART" id="SM00369">
    <property type="entry name" value="LRR_TYP"/>
    <property type="match status" value="7"/>
</dbReference>
<keyword evidence="10" id="KW-0677">Repeat</keyword>
<comment type="similarity">
    <text evidence="2">Belongs to the RLP family.</text>
</comment>
<evidence type="ECO:0000256" key="13">
    <source>
        <dbReference type="ARBA" id="ARBA00022840"/>
    </source>
</evidence>
<dbReference type="Pfam" id="PF00560">
    <property type="entry name" value="LRR_1"/>
    <property type="match status" value="5"/>
</dbReference>
<proteinExistence type="inferred from homology"/>
<dbReference type="SUPFAM" id="SSF52058">
    <property type="entry name" value="L domain-like"/>
    <property type="match status" value="2"/>
</dbReference>
<dbReference type="GO" id="GO:0005886">
    <property type="term" value="C:plasma membrane"/>
    <property type="evidence" value="ECO:0007669"/>
    <property type="project" value="UniProtKB-SubCell"/>
</dbReference>
<dbReference type="OrthoDB" id="676979at2759"/>
<dbReference type="GO" id="GO:0005524">
    <property type="term" value="F:ATP binding"/>
    <property type="evidence" value="ECO:0007669"/>
    <property type="project" value="UniProtKB-UniRule"/>
</dbReference>
<dbReference type="PANTHER" id="PTHR27000:SF777">
    <property type="entry name" value="PROTEIN KINASE DOMAIN-CONTAINING PROTEIN"/>
    <property type="match status" value="1"/>
</dbReference>
<dbReference type="PANTHER" id="PTHR27000">
    <property type="entry name" value="LEUCINE-RICH REPEAT RECEPTOR-LIKE PROTEIN KINASE FAMILY PROTEIN-RELATED"/>
    <property type="match status" value="1"/>
</dbReference>
<evidence type="ECO:0000256" key="10">
    <source>
        <dbReference type="ARBA" id="ARBA00022737"/>
    </source>
</evidence>
<reference evidence="21 22" key="1">
    <citation type="journal article" date="2014" name="PLoS ONE">
        <title>Global Analysis of Gene Expression Profiles in Physic Nut (Jatropha curcas L.) Seedlings Exposed to Salt Stress.</title>
        <authorList>
            <person name="Zhang L."/>
            <person name="Zhang C."/>
            <person name="Wu P."/>
            <person name="Chen Y."/>
            <person name="Li M."/>
            <person name="Jiang H."/>
            <person name="Wu G."/>
        </authorList>
    </citation>
    <scope>NUCLEOTIDE SEQUENCE [LARGE SCALE GENOMIC DNA]</scope>
    <source>
        <strain evidence="22">cv. GZQX0401</strain>
        <tissue evidence="21">Young leaves</tissue>
    </source>
</reference>
<evidence type="ECO:0000256" key="4">
    <source>
        <dbReference type="ARBA" id="ARBA00022475"/>
    </source>
</evidence>
<evidence type="ECO:0000256" key="1">
    <source>
        <dbReference type="ARBA" id="ARBA00004251"/>
    </source>
</evidence>
<dbReference type="PROSITE" id="PS50011">
    <property type="entry name" value="PROTEIN_KINASE_DOM"/>
    <property type="match status" value="1"/>
</dbReference>
<evidence type="ECO:0000256" key="11">
    <source>
        <dbReference type="ARBA" id="ARBA00022741"/>
    </source>
</evidence>
<keyword evidence="16" id="KW-0675">Receptor</keyword>
<dbReference type="FunFam" id="3.30.200.20:FF:000432">
    <property type="entry name" value="LRR receptor-like serine/threonine-protein kinase EFR"/>
    <property type="match status" value="1"/>
</dbReference>
<protein>
    <recommendedName>
        <fullName evidence="3">non-specific serine/threonine protein kinase</fullName>
        <ecNumber evidence="3">2.7.11.1</ecNumber>
    </recommendedName>
</protein>
<evidence type="ECO:0000256" key="19">
    <source>
        <dbReference type="SAM" id="SignalP"/>
    </source>
</evidence>
<dbReference type="FunFam" id="3.80.10.10:FF:000275">
    <property type="entry name" value="Leucine-rich repeat receptor-like protein kinase"/>
    <property type="match status" value="1"/>
</dbReference>
<evidence type="ECO:0000256" key="18">
    <source>
        <dbReference type="PROSITE-ProRule" id="PRU10141"/>
    </source>
</evidence>
<dbReference type="InterPro" id="IPR001245">
    <property type="entry name" value="Ser-Thr/Tyr_kinase_cat_dom"/>
</dbReference>
<dbReference type="InterPro" id="IPR013210">
    <property type="entry name" value="LRR_N_plant-typ"/>
</dbReference>
<dbReference type="Pfam" id="PF07714">
    <property type="entry name" value="PK_Tyr_Ser-Thr"/>
    <property type="match status" value="1"/>
</dbReference>
<dbReference type="InterPro" id="IPR011009">
    <property type="entry name" value="Kinase-like_dom_sf"/>
</dbReference>
<dbReference type="InterPro" id="IPR001611">
    <property type="entry name" value="Leu-rich_rpt"/>
</dbReference>
<feature type="chain" id="PRO_5001639063" description="non-specific serine/threonine protein kinase" evidence="19">
    <location>
        <begin position="26"/>
        <end position="905"/>
    </location>
</feature>
<keyword evidence="22" id="KW-1185">Reference proteome</keyword>
<keyword evidence="6" id="KW-0433">Leucine-rich repeat</keyword>
<evidence type="ECO:0000313" key="22">
    <source>
        <dbReference type="Proteomes" id="UP000027138"/>
    </source>
</evidence>
<dbReference type="Gene3D" id="1.10.510.10">
    <property type="entry name" value="Transferase(Phosphotransferase) domain 1"/>
    <property type="match status" value="2"/>
</dbReference>
<gene>
    <name evidence="21" type="ORF">JCGZ_26600</name>
</gene>
<sequence>MALKSWSLCLSILCMSLSYFNHAISLHNETDRLALISFKDSIQQDPFQVLSSWNNSLHFCNWYGISCSLRHPNRVIALNLGSQRLVGSLSPHIGNLSFLRRIDLQTNSFHDQIPQEIGRLRHIQYINLGNNSFQGNIPSNLSHCSNLIYLRLTYNQLVGSIPLELGSLTKLEHLVMARNNFTGNIPPSIENLSSLSEISLAYNGIQGQIPKEFSQLRNLNYFLFQGNNLIGEIPSGIFNISELEYFFVQSNRLNGSIPYDVGLTLPKLKYFTVSSNRFSGAIPISMSNASMLEQISFQYNQFSGLIPKQLGMLRYLQILSFYFNQLQDDLSSINSLTNCSYLEVAHFGANFLTGTVPISIANLSKDLYFLSVADNQLHNTIPLGIENLINLRFFLFGGNYFSGPLLINFGKFQQLEELDLRSNRFTGKIPSSIGNLSFVSYLRLGFNNLHGSIPSSLGSCPNLILLDLALNNLIGPIPRQVVSLSSLSILLDLSGNALNGPIPSEVGMLQNLVQLDLSNNRLSGMIPNAIGKCLGLEQLHLQGNSLGGEIPPVLISLRGLRELDISRNNLKGRIPDSLAELHGLSYLNLSFNELQGEVPKHGTFLNANVVSLVGNKGLCGELSKATNGFSEANIVGVGSYGSVYKGLLEQTRKQVAVKVLNLQQRGASNSFISECQALGAIRHRNLLKLLSVCSSIDFEGNDFKALIYEYMANGSLEKWLHAQNVGEDGQERESRNLKLIDRLNIAIDIATAIEYLHSGSSTIVIHGDLKPKYGMGEPVSTKGDIYSYGIPLLEIFTGKRPTDDFFKVDLNLRTFVERSLPYELTNIVDPNIILVEDGGGESFKDAILFVLRIGVACTMEQPGERMEMRDVINELQKIKSSYLKGLLVQNPENAYQFGGPSSSHV</sequence>
<dbReference type="EC" id="2.7.11.1" evidence="3"/>
<dbReference type="Pfam" id="PF13855">
    <property type="entry name" value="LRR_8"/>
    <property type="match status" value="1"/>
</dbReference>
<evidence type="ECO:0000259" key="20">
    <source>
        <dbReference type="PROSITE" id="PS50011"/>
    </source>
</evidence>
<dbReference type="FunFam" id="3.80.10.10:FF:000288">
    <property type="entry name" value="LRR receptor-like serine/threonine-protein kinase EFR"/>
    <property type="match status" value="1"/>
</dbReference>
<dbReference type="InterPro" id="IPR003591">
    <property type="entry name" value="Leu-rich_rpt_typical-subtyp"/>
</dbReference>
<evidence type="ECO:0000256" key="5">
    <source>
        <dbReference type="ARBA" id="ARBA00022527"/>
    </source>
</evidence>